<evidence type="ECO:0000313" key="2">
    <source>
        <dbReference type="EMBL" id="KGG80396.1"/>
    </source>
</evidence>
<dbReference type="Gene3D" id="3.30.565.60">
    <property type="match status" value="1"/>
</dbReference>
<dbReference type="Proteomes" id="UP000029622">
    <property type="component" value="Unassembled WGS sequence"/>
</dbReference>
<sequence length="465" mass="53328">MIVSLIDEIKNGESKTLEFKKEFPNNESIAKTVIAFSNTSGGKLIIGVDNNGKIIGLKENVDIFDLQDKIASIIYDDCYPNIIPEIYTANIDGKIIIVVEVFRGSLLPYYFKKEGKNNGTYIRIGATNRKASYDNILELERQKRNISFDEEINYDVDFYSLDISPIRLEFEKVGKQIDMEKLKNLKLIKEENGKIYPTNGLLILLGKYENCTIKCARFKGKTMDIFLDKKDYNGDLFSQLEKAESFIKNHINLRGEIKGLQRTDTYEIPIEAIREALINAVVHRDYTNMGRDIKVGIYDDILNIVSPGGFPSTLTEKDILEGRSEVRNKVIARVFKELNYIEQWGSGIKRIKSTCLKYGLKEPIIKETGDFVDVEIYREVPESAGKVPESAGKVPEKYRDLSEQEIRIIEYIKNNGKITSKEVEKLIGVKNRRAREILKEMIDRKIITRKGRGRSTYYSLKAHQK</sequence>
<dbReference type="PANTHER" id="PTHR30595:SF6">
    <property type="entry name" value="SCHLAFEN ALBA-2 DOMAIN-CONTAINING PROTEIN"/>
    <property type="match status" value="1"/>
</dbReference>
<dbReference type="InterPro" id="IPR036388">
    <property type="entry name" value="WH-like_DNA-bd_sf"/>
</dbReference>
<dbReference type="SUPFAM" id="SSF46785">
    <property type="entry name" value="Winged helix' DNA-binding domain"/>
    <property type="match status" value="1"/>
</dbReference>
<dbReference type="Pfam" id="PF04326">
    <property type="entry name" value="SLFN_AlbA_2"/>
    <property type="match status" value="1"/>
</dbReference>
<dbReference type="InterPro" id="IPR036390">
    <property type="entry name" value="WH_DNA-bd_sf"/>
</dbReference>
<reference evidence="2 3" key="1">
    <citation type="submission" date="2013-12" db="EMBL/GenBank/DDBJ databases">
        <title>Draft genome sequence of Caloranaerobacter sp. H53214.</title>
        <authorList>
            <person name="Jiang L.J."/>
            <person name="Shao Z.Z."/>
            <person name="Long M.N."/>
        </authorList>
    </citation>
    <scope>NUCLEOTIDE SEQUENCE [LARGE SCALE GENOMIC DNA]</scope>
    <source>
        <strain evidence="2 3">H53214</strain>
    </source>
</reference>
<keyword evidence="2" id="KW-0347">Helicase</keyword>
<comment type="caution">
    <text evidence="2">The sequence shown here is derived from an EMBL/GenBank/DDBJ whole genome shotgun (WGS) entry which is preliminary data.</text>
</comment>
<keyword evidence="2" id="KW-0378">Hydrolase</keyword>
<accession>A0A096DM81</accession>
<evidence type="ECO:0000313" key="3">
    <source>
        <dbReference type="Proteomes" id="UP000029622"/>
    </source>
</evidence>
<dbReference type="EMBL" id="AZTB01000027">
    <property type="protein sequence ID" value="KGG80396.1"/>
    <property type="molecule type" value="Genomic_DNA"/>
</dbReference>
<dbReference type="Gene3D" id="3.30.950.30">
    <property type="entry name" value="Schlafen, AAA domain"/>
    <property type="match status" value="1"/>
</dbReference>
<dbReference type="InterPro" id="IPR038461">
    <property type="entry name" value="Schlafen_AlbA_2_dom_sf"/>
</dbReference>
<dbReference type="GO" id="GO:0004386">
    <property type="term" value="F:helicase activity"/>
    <property type="evidence" value="ECO:0007669"/>
    <property type="project" value="UniProtKB-KW"/>
</dbReference>
<gene>
    <name evidence="2" type="ORF">Y919_06410</name>
</gene>
<dbReference type="STRING" id="1156417.Y919_06410"/>
<dbReference type="InterPro" id="IPR007421">
    <property type="entry name" value="Schlafen_AlbA_2_dom"/>
</dbReference>
<protein>
    <submittedName>
        <fullName evidence="2">ATP-dependent DNA helicase</fullName>
    </submittedName>
</protein>
<evidence type="ECO:0000259" key="1">
    <source>
        <dbReference type="Pfam" id="PF04326"/>
    </source>
</evidence>
<dbReference type="InterPro" id="IPR038475">
    <property type="entry name" value="RecG_C_sf"/>
</dbReference>
<keyword evidence="2" id="KW-0067">ATP-binding</keyword>
<proteinExistence type="predicted"/>
<dbReference type="PANTHER" id="PTHR30595">
    <property type="entry name" value="GLPR-RELATED TRANSCRIPTIONAL REPRESSOR"/>
    <property type="match status" value="1"/>
</dbReference>
<name>A0A096DM81_9FIRM</name>
<feature type="domain" description="Schlafen AlbA-2" evidence="1">
    <location>
        <begin position="13"/>
        <end position="131"/>
    </location>
</feature>
<keyword evidence="2" id="KW-0547">Nucleotide-binding</keyword>
<dbReference type="Pfam" id="PF13749">
    <property type="entry name" value="HATPase_c_4"/>
    <property type="match status" value="1"/>
</dbReference>
<dbReference type="AlphaFoldDB" id="A0A096DM81"/>
<dbReference type="Gene3D" id="1.10.10.10">
    <property type="entry name" value="Winged helix-like DNA-binding domain superfamily/Winged helix DNA-binding domain"/>
    <property type="match status" value="1"/>
</dbReference>
<organism evidence="2 3">
    <name type="scientific">Caloranaerobacter azorensis H53214</name>
    <dbReference type="NCBI Taxonomy" id="1156417"/>
    <lineage>
        <taxon>Bacteria</taxon>
        <taxon>Bacillati</taxon>
        <taxon>Bacillota</taxon>
        <taxon>Tissierellia</taxon>
        <taxon>Tissierellales</taxon>
        <taxon>Thermohalobacteraceae</taxon>
        <taxon>Caloranaerobacter</taxon>
    </lineage>
</organism>